<evidence type="ECO:0000256" key="12">
    <source>
        <dbReference type="ARBA" id="ARBA00022991"/>
    </source>
</evidence>
<keyword evidence="12" id="KW-0157">Chromophore</keyword>
<evidence type="ECO:0000256" key="6">
    <source>
        <dbReference type="ARBA" id="ARBA00022549"/>
    </source>
</evidence>
<keyword evidence="7 16" id="KW-0812">Transmembrane</keyword>
<evidence type="ECO:0000256" key="1">
    <source>
        <dbReference type="ARBA" id="ARBA00002455"/>
    </source>
</evidence>
<feature type="binding site" description="axial binding residue" evidence="15">
    <location>
        <position position="19"/>
    </location>
    <ligand>
        <name>a bacteriochlorophyll</name>
        <dbReference type="ChEBI" id="CHEBI:38201"/>
    </ligand>
    <ligandPart>
        <name>Mg</name>
        <dbReference type="ChEBI" id="CHEBI:25107"/>
    </ligandPart>
</feature>
<evidence type="ECO:0000256" key="5">
    <source>
        <dbReference type="ARBA" id="ARBA00022494"/>
    </source>
</evidence>
<proteinExistence type="inferred from homology"/>
<protein>
    <submittedName>
        <fullName evidence="18">Light-harvesting complex 1 beta chain</fullName>
    </submittedName>
</protein>
<evidence type="ECO:0000259" key="17">
    <source>
        <dbReference type="Pfam" id="PF00556"/>
    </source>
</evidence>
<keyword evidence="8 15" id="KW-0479">Metal-binding</keyword>
<keyword evidence="4" id="KW-1003">Cell membrane</keyword>
<organism evidence="18 19">
    <name type="scientific">Thiobaca trueperi</name>
    <dbReference type="NCBI Taxonomy" id="127458"/>
    <lineage>
        <taxon>Bacteria</taxon>
        <taxon>Pseudomonadati</taxon>
        <taxon>Pseudomonadota</taxon>
        <taxon>Gammaproteobacteria</taxon>
        <taxon>Chromatiales</taxon>
        <taxon>Chromatiaceae</taxon>
        <taxon>Thiobaca</taxon>
    </lineage>
</organism>
<dbReference type="PIRSF" id="PIRSF002900">
    <property type="entry name" value="Antenna_beta"/>
    <property type="match status" value="1"/>
</dbReference>
<comment type="function">
    <text evidence="1">Antenna complexes are light-harvesting systems, which transfer the excitation energy to the reaction centers.</text>
</comment>
<dbReference type="EMBL" id="SMAO01000002">
    <property type="protein sequence ID" value="TCT22701.1"/>
    <property type="molecule type" value="Genomic_DNA"/>
</dbReference>
<keyword evidence="14" id="KW-0437">Light-harvesting polypeptide</keyword>
<feature type="transmembrane region" description="Helical" evidence="16">
    <location>
        <begin position="20"/>
        <end position="43"/>
    </location>
</feature>
<comment type="caution">
    <text evidence="18">The sequence shown here is derived from an EMBL/GenBank/DDBJ whole genome shotgun (WGS) entry which is preliminary data.</text>
</comment>
<dbReference type="OrthoDB" id="5739887at2"/>
<evidence type="ECO:0000256" key="10">
    <source>
        <dbReference type="ARBA" id="ARBA00022956"/>
    </source>
</evidence>
<comment type="similarity">
    <text evidence="3">Belongs to the antenna complex beta subunit family.</text>
</comment>
<dbReference type="GO" id="GO:0030077">
    <property type="term" value="C:plasma membrane light-harvesting complex"/>
    <property type="evidence" value="ECO:0007669"/>
    <property type="project" value="InterPro"/>
</dbReference>
<feature type="binding site" description="axial binding residue" evidence="15">
    <location>
        <position position="37"/>
    </location>
    <ligand>
        <name>a bacteriochlorophyll</name>
        <dbReference type="ChEBI" id="CHEBI:38201"/>
    </ligand>
    <ligandPart>
        <name>Mg</name>
        <dbReference type="ChEBI" id="CHEBI:25107"/>
    </ligandPart>
</feature>
<evidence type="ECO:0000313" key="19">
    <source>
        <dbReference type="Proteomes" id="UP000295717"/>
    </source>
</evidence>
<keyword evidence="19" id="KW-1185">Reference proteome</keyword>
<dbReference type="InterPro" id="IPR002362">
    <property type="entry name" value="LHB-1/5"/>
</dbReference>
<reference evidence="18 19" key="1">
    <citation type="submission" date="2019-03" db="EMBL/GenBank/DDBJ databases">
        <title>Genomic Encyclopedia of Type Strains, Phase IV (KMG-IV): sequencing the most valuable type-strain genomes for metagenomic binning, comparative biology and taxonomic classification.</title>
        <authorList>
            <person name="Goeker M."/>
        </authorList>
    </citation>
    <scope>NUCLEOTIDE SEQUENCE [LARGE SCALE GENOMIC DNA]</scope>
    <source>
        <strain evidence="18 19">DSM 13587</strain>
    </source>
</reference>
<dbReference type="InterPro" id="IPR023624">
    <property type="entry name" value="Antenna_beta_dom_sf"/>
</dbReference>
<keyword evidence="5" id="KW-0148">Chlorophyll</keyword>
<dbReference type="Pfam" id="PF00556">
    <property type="entry name" value="LHC"/>
    <property type="match status" value="1"/>
</dbReference>
<evidence type="ECO:0000256" key="7">
    <source>
        <dbReference type="ARBA" id="ARBA00022692"/>
    </source>
</evidence>
<evidence type="ECO:0000256" key="2">
    <source>
        <dbReference type="ARBA" id="ARBA00004249"/>
    </source>
</evidence>
<dbReference type="Gene3D" id="1.20.5.250">
    <property type="match status" value="1"/>
</dbReference>
<dbReference type="PRINTS" id="PR00674">
    <property type="entry name" value="LIGHTHARVSTB"/>
</dbReference>
<dbReference type="GO" id="GO:0042314">
    <property type="term" value="F:bacteriochlorophyll binding"/>
    <property type="evidence" value="ECO:0007669"/>
    <property type="project" value="UniProtKB-KW"/>
</dbReference>
<dbReference type="GO" id="GO:0019684">
    <property type="term" value="P:photosynthesis, light reaction"/>
    <property type="evidence" value="ECO:0007669"/>
    <property type="project" value="InterPro"/>
</dbReference>
<keyword evidence="10" id="KW-0076">Bacteriochlorophyll</keyword>
<keyword evidence="11 16" id="KW-1133">Transmembrane helix</keyword>
<feature type="domain" description="Antenna complex alpha/beta subunit" evidence="17">
    <location>
        <begin position="13"/>
        <end position="47"/>
    </location>
</feature>
<keyword evidence="9 15" id="KW-0460">Magnesium</keyword>
<dbReference type="SUPFAM" id="SSF56918">
    <property type="entry name" value="Light-harvesting complex subunits"/>
    <property type="match status" value="1"/>
</dbReference>
<evidence type="ECO:0000256" key="14">
    <source>
        <dbReference type="ARBA" id="ARBA00023243"/>
    </source>
</evidence>
<dbReference type="GO" id="GO:0046872">
    <property type="term" value="F:metal ion binding"/>
    <property type="evidence" value="ECO:0007669"/>
    <property type="project" value="UniProtKB-KW"/>
</dbReference>
<evidence type="ECO:0000256" key="13">
    <source>
        <dbReference type="ARBA" id="ARBA00023136"/>
    </source>
</evidence>
<evidence type="ECO:0000256" key="9">
    <source>
        <dbReference type="ARBA" id="ARBA00022842"/>
    </source>
</evidence>
<keyword evidence="13 16" id="KW-0472">Membrane</keyword>
<sequence>MAEQKSLTGLTDDEAKEFHAIFTQTMTGFFGIVVIAHILAWLYRPWL</sequence>
<evidence type="ECO:0000256" key="4">
    <source>
        <dbReference type="ARBA" id="ARBA00022475"/>
    </source>
</evidence>
<evidence type="ECO:0000256" key="16">
    <source>
        <dbReference type="SAM" id="Phobius"/>
    </source>
</evidence>
<dbReference type="RefSeq" id="WP_132975770.1">
    <property type="nucleotide sequence ID" value="NZ_SMAO01000002.1"/>
</dbReference>
<evidence type="ECO:0000256" key="3">
    <source>
        <dbReference type="ARBA" id="ARBA00011052"/>
    </source>
</evidence>
<dbReference type="InterPro" id="IPR035889">
    <property type="entry name" value="Light-harvesting_complex"/>
</dbReference>
<keyword evidence="6" id="KW-0042">Antenna complex</keyword>
<dbReference type="AlphaFoldDB" id="A0A4R3N3C4"/>
<dbReference type="InterPro" id="IPR000066">
    <property type="entry name" value="Antenna_a/b"/>
</dbReference>
<accession>A0A4R3N3C4</accession>
<evidence type="ECO:0000313" key="18">
    <source>
        <dbReference type="EMBL" id="TCT22701.1"/>
    </source>
</evidence>
<gene>
    <name evidence="18" type="ORF">EDC35_10232</name>
</gene>
<name>A0A4R3N3C4_9GAMM</name>
<dbReference type="NCBIfam" id="NF040862">
    <property type="entry name" value="pufB_517_ASD"/>
    <property type="match status" value="1"/>
</dbReference>
<evidence type="ECO:0000256" key="15">
    <source>
        <dbReference type="PIRSR" id="PIRSR002900-1"/>
    </source>
</evidence>
<dbReference type="GO" id="GO:0005886">
    <property type="term" value="C:plasma membrane"/>
    <property type="evidence" value="ECO:0007669"/>
    <property type="project" value="UniProtKB-SubCell"/>
</dbReference>
<evidence type="ECO:0000256" key="11">
    <source>
        <dbReference type="ARBA" id="ARBA00022989"/>
    </source>
</evidence>
<evidence type="ECO:0000256" key="8">
    <source>
        <dbReference type="ARBA" id="ARBA00022723"/>
    </source>
</evidence>
<dbReference type="Proteomes" id="UP000295717">
    <property type="component" value="Unassembled WGS sequence"/>
</dbReference>
<comment type="subcellular location">
    <subcellularLocation>
        <location evidence="2">Cell inner membrane</location>
        <topology evidence="2">Single-pass type II membrane protein</topology>
    </subcellularLocation>
</comment>